<evidence type="ECO:0000256" key="6">
    <source>
        <dbReference type="SAM" id="Phobius"/>
    </source>
</evidence>
<feature type="transmembrane region" description="Helical" evidence="6">
    <location>
        <begin position="374"/>
        <end position="393"/>
    </location>
</feature>
<protein>
    <recommendedName>
        <fullName evidence="9">Polysaccharide biosynthesis protein</fullName>
    </recommendedName>
</protein>
<evidence type="ECO:0000256" key="1">
    <source>
        <dbReference type="ARBA" id="ARBA00004651"/>
    </source>
</evidence>
<feature type="transmembrane region" description="Helical" evidence="6">
    <location>
        <begin position="431"/>
        <end position="454"/>
    </location>
</feature>
<dbReference type="OrthoDB" id="512217at2"/>
<keyword evidence="3 6" id="KW-0812">Transmembrane</keyword>
<dbReference type="AlphaFoldDB" id="A0A1L3GIE4"/>
<evidence type="ECO:0000256" key="3">
    <source>
        <dbReference type="ARBA" id="ARBA00022692"/>
    </source>
</evidence>
<feature type="transmembrane region" description="Helical" evidence="6">
    <location>
        <begin position="341"/>
        <end position="362"/>
    </location>
</feature>
<dbReference type="InterPro" id="IPR050833">
    <property type="entry name" value="Poly_Biosynth_Transport"/>
</dbReference>
<evidence type="ECO:0000256" key="4">
    <source>
        <dbReference type="ARBA" id="ARBA00022989"/>
    </source>
</evidence>
<feature type="transmembrane region" description="Helical" evidence="6">
    <location>
        <begin position="12"/>
        <end position="35"/>
    </location>
</feature>
<reference evidence="7 8" key="1">
    <citation type="journal article" date="2017" name="Genome Announc.">
        <title>Complete Genome Sequences of Two Acetylene-Fermenting Pelobacter acetylenicus Strains.</title>
        <authorList>
            <person name="Sutton J.M."/>
            <person name="Baesman S.M."/>
            <person name="Fierst J.L."/>
            <person name="Poret-Peterson A.T."/>
            <person name="Oremland R.S."/>
            <person name="Dunlap D.S."/>
            <person name="Akob D.M."/>
        </authorList>
    </citation>
    <scope>NUCLEOTIDE SEQUENCE [LARGE SCALE GENOMIC DNA]</scope>
    <source>
        <strain evidence="7 8">DSM 3247</strain>
    </source>
</reference>
<sequence>MSTKRKTIVFAFLQYAQLALTMAYGVFLLPVYIKYLNADMYGAWLASGNIVSWLQIIVPDCGQVLMQRLGDAYARKDIPRFSGMATTGNLVTLTLGLVIVLFAWLVGNHLDILLKLPSSVDAQKLGTAFVLTAIGTGMIVYTQAYSSANLALQATGYYGVINLAASFIRILVIIYGLFVAKQGVLTLGMGNLIYGACLLLGHSGVYLKVCFRKKISIVAKPTSLKELASLFSFSTFARIGETFARNVDYFLVARFFGPEVTTSLKLIKSVPEAILPFIRTTTHSILPPLIQQIANGRIKQNKSILMEFTGKLLMFCCFVLGGISVLNKAFIGLWIPGSQFLFGYISFLIIAGLVLASASDVFRSYVMAAGCINDVSLIIGISSLVQALCLYVMTWQFGLIGLAVIPLCIYIATISLFIIRFKKELQLQWSDFKGVAADVTVGSFLALLAGLTIIKMPADTWGAFFKSVVIYIGMFLLLGLLGSRDLRRLSRRVWRKMPLAGSKV</sequence>
<dbReference type="KEGG" id="pace:A6070_06130"/>
<feature type="transmembrane region" description="Helical" evidence="6">
    <location>
        <begin position="83"/>
        <end position="105"/>
    </location>
</feature>
<proteinExistence type="predicted"/>
<keyword evidence="8" id="KW-1185">Reference proteome</keyword>
<dbReference type="RefSeq" id="WP_072287511.1">
    <property type="nucleotide sequence ID" value="NZ_CP015455.1"/>
</dbReference>
<keyword evidence="4 6" id="KW-1133">Transmembrane helix</keyword>
<keyword evidence="2" id="KW-1003">Cell membrane</keyword>
<dbReference type="PANTHER" id="PTHR30250">
    <property type="entry name" value="PST FAMILY PREDICTED COLANIC ACID TRANSPORTER"/>
    <property type="match status" value="1"/>
</dbReference>
<dbReference type="GO" id="GO:0005886">
    <property type="term" value="C:plasma membrane"/>
    <property type="evidence" value="ECO:0007669"/>
    <property type="project" value="UniProtKB-SubCell"/>
</dbReference>
<feature type="transmembrane region" description="Helical" evidence="6">
    <location>
        <begin position="399"/>
        <end position="419"/>
    </location>
</feature>
<feature type="transmembrane region" description="Helical" evidence="6">
    <location>
        <begin position="460"/>
        <end position="482"/>
    </location>
</feature>
<name>A0A1L3GIE4_SYNAC</name>
<feature type="transmembrane region" description="Helical" evidence="6">
    <location>
        <begin position="41"/>
        <end position="62"/>
    </location>
</feature>
<dbReference type="STRING" id="29542.A6070_06130"/>
<dbReference type="PANTHER" id="PTHR30250:SF26">
    <property type="entry name" value="PSMA PROTEIN"/>
    <property type="match status" value="1"/>
</dbReference>
<accession>A0A1L3GIE4</accession>
<dbReference type="Proteomes" id="UP000182264">
    <property type="component" value="Chromosome"/>
</dbReference>
<keyword evidence="5 6" id="KW-0472">Membrane</keyword>
<feature type="transmembrane region" description="Helical" evidence="6">
    <location>
        <begin position="312"/>
        <end position="335"/>
    </location>
</feature>
<dbReference type="EMBL" id="CP015518">
    <property type="protein sequence ID" value="APG25670.1"/>
    <property type="molecule type" value="Genomic_DNA"/>
</dbReference>
<evidence type="ECO:0000256" key="2">
    <source>
        <dbReference type="ARBA" id="ARBA00022475"/>
    </source>
</evidence>
<evidence type="ECO:0000313" key="8">
    <source>
        <dbReference type="Proteomes" id="UP000182264"/>
    </source>
</evidence>
<gene>
    <name evidence="7" type="ORF">A7E75_12095</name>
</gene>
<feature type="transmembrane region" description="Helical" evidence="6">
    <location>
        <begin position="192"/>
        <end position="211"/>
    </location>
</feature>
<comment type="subcellular location">
    <subcellularLocation>
        <location evidence="1">Cell membrane</location>
        <topology evidence="1">Multi-pass membrane protein</topology>
    </subcellularLocation>
</comment>
<evidence type="ECO:0000313" key="7">
    <source>
        <dbReference type="EMBL" id="APG25670.1"/>
    </source>
</evidence>
<feature type="transmembrane region" description="Helical" evidence="6">
    <location>
        <begin position="125"/>
        <end position="145"/>
    </location>
</feature>
<evidence type="ECO:0008006" key="9">
    <source>
        <dbReference type="Google" id="ProtNLM"/>
    </source>
</evidence>
<evidence type="ECO:0000256" key="5">
    <source>
        <dbReference type="ARBA" id="ARBA00023136"/>
    </source>
</evidence>
<organism evidence="7 8">
    <name type="scientific">Syntrophotalea acetylenica</name>
    <name type="common">Pelobacter acetylenicus</name>
    <dbReference type="NCBI Taxonomy" id="29542"/>
    <lineage>
        <taxon>Bacteria</taxon>
        <taxon>Pseudomonadati</taxon>
        <taxon>Thermodesulfobacteriota</taxon>
        <taxon>Desulfuromonadia</taxon>
        <taxon>Desulfuromonadales</taxon>
        <taxon>Syntrophotaleaceae</taxon>
        <taxon>Syntrophotalea</taxon>
    </lineage>
</organism>
<feature type="transmembrane region" description="Helical" evidence="6">
    <location>
        <begin position="157"/>
        <end position="180"/>
    </location>
</feature>